<dbReference type="GO" id="GO:0012505">
    <property type="term" value="C:endomembrane system"/>
    <property type="evidence" value="ECO:0007669"/>
    <property type="project" value="UniProtKB-SubCell"/>
</dbReference>
<comment type="subcellular location">
    <subcellularLocation>
        <location evidence="1">Endomembrane system</location>
        <topology evidence="1">Multi-pass membrane protein</topology>
    </subcellularLocation>
</comment>
<feature type="transmembrane region" description="Helical" evidence="8">
    <location>
        <begin position="508"/>
        <end position="531"/>
    </location>
</feature>
<evidence type="ECO:0000256" key="4">
    <source>
        <dbReference type="ARBA" id="ARBA00022692"/>
    </source>
</evidence>
<dbReference type="InterPro" id="IPR011701">
    <property type="entry name" value="MFS"/>
</dbReference>
<protein>
    <submittedName>
        <fullName evidence="9">Major facilitator superfamily domain-containing protein</fullName>
    </submittedName>
</protein>
<keyword evidence="10" id="KW-1185">Reference proteome</keyword>
<keyword evidence="5 8" id="KW-1133">Transmembrane helix</keyword>
<dbReference type="EMBL" id="JAULSV010000006">
    <property type="protein sequence ID" value="KAK0641406.1"/>
    <property type="molecule type" value="Genomic_DNA"/>
</dbReference>
<keyword evidence="7 8" id="KW-0472">Membrane</keyword>
<feature type="transmembrane region" description="Helical" evidence="8">
    <location>
        <begin position="372"/>
        <end position="391"/>
    </location>
</feature>
<dbReference type="PANTHER" id="PTHR23501:SF92">
    <property type="entry name" value="GLUTATHIONE EXCHANGER 1-RELATED"/>
    <property type="match status" value="1"/>
</dbReference>
<evidence type="ECO:0000256" key="1">
    <source>
        <dbReference type="ARBA" id="ARBA00004127"/>
    </source>
</evidence>
<reference evidence="9" key="1">
    <citation type="submission" date="2023-06" db="EMBL/GenBank/DDBJ databases">
        <title>Genome-scale phylogeny and comparative genomics of the fungal order Sordariales.</title>
        <authorList>
            <consortium name="Lawrence Berkeley National Laboratory"/>
            <person name="Hensen N."/>
            <person name="Bonometti L."/>
            <person name="Westerberg I."/>
            <person name="Brannstrom I.O."/>
            <person name="Guillou S."/>
            <person name="Cros-Aarteil S."/>
            <person name="Calhoun S."/>
            <person name="Haridas S."/>
            <person name="Kuo A."/>
            <person name="Mondo S."/>
            <person name="Pangilinan J."/>
            <person name="Riley R."/>
            <person name="Labutti K."/>
            <person name="Andreopoulos B."/>
            <person name="Lipzen A."/>
            <person name="Chen C."/>
            <person name="Yanf M."/>
            <person name="Daum C."/>
            <person name="Ng V."/>
            <person name="Clum A."/>
            <person name="Steindorff A."/>
            <person name="Ohm R."/>
            <person name="Martin F."/>
            <person name="Silar P."/>
            <person name="Natvig D."/>
            <person name="Lalanne C."/>
            <person name="Gautier V."/>
            <person name="Ament-Velasquez S.L."/>
            <person name="Kruys A."/>
            <person name="Hutchinson M.I."/>
            <person name="Powell A.J."/>
            <person name="Barry K."/>
            <person name="Miller A.N."/>
            <person name="Grigoriev I.V."/>
            <person name="Debuchy R."/>
            <person name="Gladieux P."/>
            <person name="Thoren M.H."/>
            <person name="Johannesson H."/>
        </authorList>
    </citation>
    <scope>NUCLEOTIDE SEQUENCE</scope>
    <source>
        <strain evidence="9">SMH2532-1</strain>
    </source>
</reference>
<evidence type="ECO:0000256" key="8">
    <source>
        <dbReference type="SAM" id="Phobius"/>
    </source>
</evidence>
<dbReference type="GO" id="GO:0005886">
    <property type="term" value="C:plasma membrane"/>
    <property type="evidence" value="ECO:0007669"/>
    <property type="project" value="TreeGrafter"/>
</dbReference>
<dbReference type="Gene3D" id="1.20.1250.20">
    <property type="entry name" value="MFS general substrate transporter like domains"/>
    <property type="match status" value="2"/>
</dbReference>
<dbReference type="SUPFAM" id="SSF103473">
    <property type="entry name" value="MFS general substrate transporter"/>
    <property type="match status" value="1"/>
</dbReference>
<comment type="similarity">
    <text evidence="2">Belongs to the major facilitator superfamily.</text>
</comment>
<keyword evidence="3" id="KW-0813">Transport</keyword>
<evidence type="ECO:0000313" key="9">
    <source>
        <dbReference type="EMBL" id="KAK0641406.1"/>
    </source>
</evidence>
<dbReference type="GO" id="GO:0022857">
    <property type="term" value="F:transmembrane transporter activity"/>
    <property type="evidence" value="ECO:0007669"/>
    <property type="project" value="InterPro"/>
</dbReference>
<feature type="transmembrane region" description="Helical" evidence="8">
    <location>
        <begin position="268"/>
        <end position="286"/>
    </location>
</feature>
<feature type="transmembrane region" description="Helical" evidence="8">
    <location>
        <begin position="403"/>
        <end position="421"/>
    </location>
</feature>
<dbReference type="Proteomes" id="UP001174936">
    <property type="component" value="Unassembled WGS sequence"/>
</dbReference>
<dbReference type="Pfam" id="PF07690">
    <property type="entry name" value="MFS_1"/>
    <property type="match status" value="1"/>
</dbReference>
<evidence type="ECO:0000313" key="10">
    <source>
        <dbReference type="Proteomes" id="UP001174936"/>
    </source>
</evidence>
<feature type="transmembrane region" description="Helical" evidence="8">
    <location>
        <begin position="112"/>
        <end position="135"/>
    </location>
</feature>
<accession>A0AA40CJP6</accession>
<keyword evidence="4 8" id="KW-0812">Transmembrane</keyword>
<dbReference type="AlphaFoldDB" id="A0AA40CJP6"/>
<evidence type="ECO:0000256" key="6">
    <source>
        <dbReference type="ARBA" id="ARBA00023065"/>
    </source>
</evidence>
<comment type="caution">
    <text evidence="9">The sequence shown here is derived from an EMBL/GenBank/DDBJ whole genome shotgun (WGS) entry which is preliminary data.</text>
</comment>
<feature type="transmembrane region" description="Helical" evidence="8">
    <location>
        <begin position="56"/>
        <end position="76"/>
    </location>
</feature>
<feature type="transmembrane region" description="Helical" evidence="8">
    <location>
        <begin position="433"/>
        <end position="460"/>
    </location>
</feature>
<feature type="transmembrane region" description="Helical" evidence="8">
    <location>
        <begin position="344"/>
        <end position="365"/>
    </location>
</feature>
<evidence type="ECO:0000256" key="5">
    <source>
        <dbReference type="ARBA" id="ARBA00022989"/>
    </source>
</evidence>
<proteinExistence type="inferred from homology"/>
<feature type="transmembrane region" description="Helical" evidence="8">
    <location>
        <begin position="180"/>
        <end position="199"/>
    </location>
</feature>
<dbReference type="GO" id="GO:0006811">
    <property type="term" value="P:monoatomic ion transport"/>
    <property type="evidence" value="ECO:0007669"/>
    <property type="project" value="UniProtKB-KW"/>
</dbReference>
<evidence type="ECO:0000256" key="7">
    <source>
        <dbReference type="ARBA" id="ARBA00023136"/>
    </source>
</evidence>
<dbReference type="PANTHER" id="PTHR23501">
    <property type="entry name" value="MAJOR FACILITATOR SUPERFAMILY"/>
    <property type="match status" value="1"/>
</dbReference>
<gene>
    <name evidence="9" type="ORF">B0T16DRAFT_334187</name>
</gene>
<evidence type="ECO:0000256" key="2">
    <source>
        <dbReference type="ARBA" id="ARBA00008335"/>
    </source>
</evidence>
<name>A0AA40CJP6_9PEZI</name>
<keyword evidence="6" id="KW-0406">Ion transport</keyword>
<feature type="transmembrane region" description="Helical" evidence="8">
    <location>
        <begin position="307"/>
        <end position="332"/>
    </location>
</feature>
<dbReference type="InterPro" id="IPR036259">
    <property type="entry name" value="MFS_trans_sf"/>
</dbReference>
<evidence type="ECO:0000256" key="3">
    <source>
        <dbReference type="ARBA" id="ARBA00022448"/>
    </source>
</evidence>
<feature type="transmembrane region" description="Helical" evidence="8">
    <location>
        <begin position="242"/>
        <end position="262"/>
    </location>
</feature>
<organism evidence="9 10">
    <name type="scientific">Cercophora newfieldiana</name>
    <dbReference type="NCBI Taxonomy" id="92897"/>
    <lineage>
        <taxon>Eukaryota</taxon>
        <taxon>Fungi</taxon>
        <taxon>Dikarya</taxon>
        <taxon>Ascomycota</taxon>
        <taxon>Pezizomycotina</taxon>
        <taxon>Sordariomycetes</taxon>
        <taxon>Sordariomycetidae</taxon>
        <taxon>Sordariales</taxon>
        <taxon>Lasiosphaeriaceae</taxon>
        <taxon>Cercophora</taxon>
    </lineage>
</organism>
<sequence length="548" mass="59014">MFGVQQMKALSEHLTSFGQAGLLSSIFLLACTYTLCNILLNSVYEPIATSSFHNHSFFTAVNILQAAISVAAMTTVAKLADLFGRPKIVIASTVFIPIGTAVQAVASNVVTFAVGAVLYQLGLTCIIMSITIIIADTTSLRSRLFCQLIPSLPALINTWTAGNISSAVLQTTTWRWGIGMWSPIYLATAIPLLCCLWVVSRRASRAHATDASGARNARVRGDVWRFLVSLFWQLDAIGTLQIIAALNLILLPLCLAGGAFKIPWKSPAIITPLILGVLIIPVWILWETRSRQPLVPFKLLKDPAVWAAFLIGMLFDTSHALQASFLYTYLIVATGESVMSATRIAGLYKFVIASVGSLIGVAVYFRPRRLKLIIILGNILFTVGFGVLSYVRGTVSPWSHANIIASQVFLGIGGSMFVYPIQVALQAVCRREYVAIIMSLFFCCNCIGVALGNAIAGTIWNQVLPGQLSATLGSHAEAQSAFADPFAYANSHPIGTAERDAVAASYAYVQRVICLVGVGTSSLQILLSFLIRDPELEKEQGVSSIGSD</sequence>
<feature type="transmembrane region" description="Helical" evidence="8">
    <location>
        <begin position="88"/>
        <end position="106"/>
    </location>
</feature>
<feature type="transmembrane region" description="Helical" evidence="8">
    <location>
        <begin position="21"/>
        <end position="44"/>
    </location>
</feature>